<evidence type="ECO:0000313" key="9">
    <source>
        <dbReference type="EMBL" id="KAL3753607.1"/>
    </source>
</evidence>
<evidence type="ECO:0000256" key="7">
    <source>
        <dbReference type="RuleBase" id="RU361233"/>
    </source>
</evidence>
<keyword evidence="3 7" id="KW-1003">Cell membrane</keyword>
<dbReference type="InterPro" id="IPR006702">
    <property type="entry name" value="CASP_dom"/>
</dbReference>
<organism evidence="9 10">
    <name type="scientific">Eucalyptus globulus</name>
    <name type="common">Tasmanian blue gum</name>
    <dbReference type="NCBI Taxonomy" id="34317"/>
    <lineage>
        <taxon>Eukaryota</taxon>
        <taxon>Viridiplantae</taxon>
        <taxon>Streptophyta</taxon>
        <taxon>Embryophyta</taxon>
        <taxon>Tracheophyta</taxon>
        <taxon>Spermatophyta</taxon>
        <taxon>Magnoliopsida</taxon>
        <taxon>eudicotyledons</taxon>
        <taxon>Gunneridae</taxon>
        <taxon>Pentapetalae</taxon>
        <taxon>rosids</taxon>
        <taxon>malvids</taxon>
        <taxon>Myrtales</taxon>
        <taxon>Myrtaceae</taxon>
        <taxon>Myrtoideae</taxon>
        <taxon>Eucalypteae</taxon>
        <taxon>Eucalyptus</taxon>
    </lineage>
</organism>
<feature type="transmembrane region" description="Helical" evidence="7">
    <location>
        <begin position="88"/>
        <end position="114"/>
    </location>
</feature>
<name>A0ABD3LUL7_EUCGL</name>
<proteinExistence type="inferred from homology"/>
<comment type="caution">
    <text evidence="9">The sequence shown here is derived from an EMBL/GenBank/DDBJ whole genome shotgun (WGS) entry which is preliminary data.</text>
</comment>
<evidence type="ECO:0000256" key="5">
    <source>
        <dbReference type="ARBA" id="ARBA00022989"/>
    </source>
</evidence>
<keyword evidence="6 7" id="KW-0472">Membrane</keyword>
<dbReference type="EMBL" id="JBJKBG010000001">
    <property type="protein sequence ID" value="KAL3753607.1"/>
    <property type="molecule type" value="Genomic_DNA"/>
</dbReference>
<evidence type="ECO:0000259" key="8">
    <source>
        <dbReference type="Pfam" id="PF04535"/>
    </source>
</evidence>
<evidence type="ECO:0000256" key="4">
    <source>
        <dbReference type="ARBA" id="ARBA00022692"/>
    </source>
</evidence>
<comment type="caution">
    <text evidence="7">Lacks conserved residue(s) required for the propagation of feature annotation.</text>
</comment>
<evidence type="ECO:0000313" key="10">
    <source>
        <dbReference type="Proteomes" id="UP001634007"/>
    </source>
</evidence>
<dbReference type="Proteomes" id="UP001634007">
    <property type="component" value="Unassembled WGS sequence"/>
</dbReference>
<protein>
    <recommendedName>
        <fullName evidence="7">CASP-like protein</fullName>
    </recommendedName>
</protein>
<feature type="domain" description="Casparian strip membrane protein" evidence="8">
    <location>
        <begin position="22"/>
        <end position="96"/>
    </location>
</feature>
<reference evidence="9 10" key="1">
    <citation type="submission" date="2024-11" db="EMBL/GenBank/DDBJ databases">
        <title>Chromosome-level genome assembly of Eucalyptus globulus Labill. provides insights into its genome evolution.</title>
        <authorList>
            <person name="Li X."/>
        </authorList>
    </citation>
    <scope>NUCLEOTIDE SEQUENCE [LARGE SCALE GENOMIC DNA]</scope>
    <source>
        <strain evidence="9">CL2024</strain>
        <tissue evidence="9">Fresh tender leaves</tissue>
    </source>
</reference>
<evidence type="ECO:0000256" key="1">
    <source>
        <dbReference type="ARBA" id="ARBA00004651"/>
    </source>
</evidence>
<keyword evidence="4 7" id="KW-0812">Transmembrane</keyword>
<keyword evidence="10" id="KW-1185">Reference proteome</keyword>
<keyword evidence="5 7" id="KW-1133">Transmembrane helix</keyword>
<comment type="subcellular location">
    <subcellularLocation>
        <location evidence="1 7">Cell membrane</location>
        <topology evidence="1 7">Multi-pass membrane protein</topology>
    </subcellularLocation>
</comment>
<dbReference type="NCBIfam" id="TIGR01569">
    <property type="entry name" value="A_tha_TIGR01569"/>
    <property type="match status" value="1"/>
</dbReference>
<dbReference type="InterPro" id="IPR006459">
    <property type="entry name" value="CASP/CASPL"/>
</dbReference>
<dbReference type="AlphaFoldDB" id="A0ABD3LUL7"/>
<evidence type="ECO:0000256" key="6">
    <source>
        <dbReference type="ARBA" id="ARBA00023136"/>
    </source>
</evidence>
<dbReference type="Pfam" id="PF04535">
    <property type="entry name" value="CASP_dom"/>
    <property type="match status" value="1"/>
</dbReference>
<evidence type="ECO:0000256" key="3">
    <source>
        <dbReference type="ARBA" id="ARBA00022475"/>
    </source>
</evidence>
<accession>A0ABD3LUL7</accession>
<comment type="similarity">
    <text evidence="2 7">Belongs to the Casparian strip membrane proteins (CASP) family.</text>
</comment>
<comment type="subunit">
    <text evidence="7">Homodimer and heterodimers.</text>
</comment>
<evidence type="ECO:0000256" key="2">
    <source>
        <dbReference type="ARBA" id="ARBA00007651"/>
    </source>
</evidence>
<sequence length="152" mass="17002">MTSIRSLTVFGILIDAQYTYSVAFKDCCSSSYIFFFLHDLVVMTLVTAGCAATTVIGYVGKHGNAHIGWMPICDHLDKFCNKVTISIAISYVSFLLMIVTVISACNSSIVFWFASSKVRVLQYFIIISNMIPILYFPIYPDLLPNLLPVFIM</sequence>
<feature type="transmembrane region" description="Helical" evidence="7">
    <location>
        <begin position="31"/>
        <end position="60"/>
    </location>
</feature>
<feature type="transmembrane region" description="Helical" evidence="7">
    <location>
        <begin position="120"/>
        <end position="138"/>
    </location>
</feature>
<dbReference type="GO" id="GO:0005886">
    <property type="term" value="C:plasma membrane"/>
    <property type="evidence" value="ECO:0007669"/>
    <property type="project" value="UniProtKB-SubCell"/>
</dbReference>
<gene>
    <name evidence="9" type="ORF">ACJRO7_000937</name>
</gene>